<evidence type="ECO:0000313" key="2">
    <source>
        <dbReference type="EMBL" id="KKL96088.1"/>
    </source>
</evidence>
<proteinExistence type="predicted"/>
<dbReference type="EMBL" id="LAZR01018523">
    <property type="protein sequence ID" value="KKL96088.1"/>
    <property type="molecule type" value="Genomic_DNA"/>
</dbReference>
<reference evidence="2" key="1">
    <citation type="journal article" date="2015" name="Nature">
        <title>Complex archaea that bridge the gap between prokaryotes and eukaryotes.</title>
        <authorList>
            <person name="Spang A."/>
            <person name="Saw J.H."/>
            <person name="Jorgensen S.L."/>
            <person name="Zaremba-Niedzwiedzka K."/>
            <person name="Martijn J."/>
            <person name="Lind A.E."/>
            <person name="van Eijk R."/>
            <person name="Schleper C."/>
            <person name="Guy L."/>
            <person name="Ettema T.J."/>
        </authorList>
    </citation>
    <scope>NUCLEOTIDE SEQUENCE</scope>
</reference>
<gene>
    <name evidence="2" type="ORF">LCGC14_1847970</name>
</gene>
<accession>A0A0F9GBD0</accession>
<evidence type="ECO:0000256" key="1">
    <source>
        <dbReference type="SAM" id="MobiDB-lite"/>
    </source>
</evidence>
<protein>
    <submittedName>
        <fullName evidence="2">Uncharacterized protein</fullName>
    </submittedName>
</protein>
<organism evidence="2">
    <name type="scientific">marine sediment metagenome</name>
    <dbReference type="NCBI Taxonomy" id="412755"/>
    <lineage>
        <taxon>unclassified sequences</taxon>
        <taxon>metagenomes</taxon>
        <taxon>ecological metagenomes</taxon>
    </lineage>
</organism>
<comment type="caution">
    <text evidence="2">The sequence shown here is derived from an EMBL/GenBank/DDBJ whole genome shotgun (WGS) entry which is preliminary data.</text>
</comment>
<feature type="region of interest" description="Disordered" evidence="1">
    <location>
        <begin position="184"/>
        <end position="206"/>
    </location>
</feature>
<name>A0A0F9GBD0_9ZZZZ</name>
<sequence length="206" mass="22697">MKTRTARRIAPHQATDGLKRNAGLRVGDGEEVDLEKAEALLRKKVILDGVSHPIYFDREMFTMPTDTTLYQMAMPRVGQVNEMAVFCDQIIDGPAYLRVYDQTGPVLSKANEEPVEVLLLNNEWAIVPAFKVRQGQRIRFNVDNVFTFPENMKPEDIALATGSPNLSLMGIWIVGMYFAKGGNSGAGQQPSRPTPPGAPGSVPELP</sequence>
<dbReference type="AlphaFoldDB" id="A0A0F9GBD0"/>